<evidence type="ECO:0000313" key="3">
    <source>
        <dbReference type="Proteomes" id="UP000483362"/>
    </source>
</evidence>
<dbReference type="AlphaFoldDB" id="A0A6L5XG70"/>
<dbReference type="EMBL" id="VULT01000023">
    <property type="protein sequence ID" value="MSS18505.1"/>
    <property type="molecule type" value="Genomic_DNA"/>
</dbReference>
<gene>
    <name evidence="2" type="ORF">FYJ29_12170</name>
</gene>
<dbReference type="SUPFAM" id="SSF55785">
    <property type="entry name" value="PYP-like sensor domain (PAS domain)"/>
    <property type="match status" value="1"/>
</dbReference>
<dbReference type="Pfam" id="PF08448">
    <property type="entry name" value="PAS_4"/>
    <property type="match status" value="1"/>
</dbReference>
<dbReference type="Proteomes" id="UP000483362">
    <property type="component" value="Unassembled WGS sequence"/>
</dbReference>
<dbReference type="Gene3D" id="3.30.450.20">
    <property type="entry name" value="PAS domain"/>
    <property type="match status" value="1"/>
</dbReference>
<feature type="domain" description="PAS fold-4" evidence="1">
    <location>
        <begin position="16"/>
        <end position="101"/>
    </location>
</feature>
<name>A0A6L5XG70_9BACT</name>
<dbReference type="InterPro" id="IPR035965">
    <property type="entry name" value="PAS-like_dom_sf"/>
</dbReference>
<reference evidence="2 3" key="1">
    <citation type="submission" date="2019-08" db="EMBL/GenBank/DDBJ databases">
        <title>In-depth cultivation of the pig gut microbiome towards novel bacterial diversity and tailored functional studies.</title>
        <authorList>
            <person name="Wylensek D."/>
            <person name="Hitch T.C.A."/>
            <person name="Clavel T."/>
        </authorList>
    </citation>
    <scope>NUCLEOTIDE SEQUENCE [LARGE SCALE GENOMIC DNA]</scope>
    <source>
        <strain evidence="2 3">Oil-RF-744-WCA-WT-10</strain>
    </source>
</reference>
<keyword evidence="3" id="KW-1185">Reference proteome</keyword>
<evidence type="ECO:0000313" key="2">
    <source>
        <dbReference type="EMBL" id="MSS18505.1"/>
    </source>
</evidence>
<dbReference type="InterPro" id="IPR013656">
    <property type="entry name" value="PAS_4"/>
</dbReference>
<dbReference type="RefSeq" id="WP_154328420.1">
    <property type="nucleotide sequence ID" value="NZ_CP045696.1"/>
</dbReference>
<sequence>MTKTCNFNFDWARDMDVAITVCDTQGVIVYQNDRSIEINCKDGRSMVGQSLMPCHNERSRAIIARMLNENVDNVYTITKHGRRKLIFQSPWRVDGKVCGLVELSMFLPDSMPHYDRG</sequence>
<proteinExistence type="predicted"/>
<organism evidence="2 3">
    <name type="scientific">Sodaliphilus pleomorphus</name>
    <dbReference type="NCBI Taxonomy" id="2606626"/>
    <lineage>
        <taxon>Bacteria</taxon>
        <taxon>Pseudomonadati</taxon>
        <taxon>Bacteroidota</taxon>
        <taxon>Bacteroidia</taxon>
        <taxon>Bacteroidales</taxon>
        <taxon>Muribaculaceae</taxon>
        <taxon>Sodaliphilus</taxon>
    </lineage>
</organism>
<evidence type="ECO:0000259" key="1">
    <source>
        <dbReference type="Pfam" id="PF08448"/>
    </source>
</evidence>
<accession>A0A6L5XG70</accession>
<protein>
    <submittedName>
        <fullName evidence="2">PAS domain-containing protein</fullName>
    </submittedName>
</protein>
<comment type="caution">
    <text evidence="2">The sequence shown here is derived from an EMBL/GenBank/DDBJ whole genome shotgun (WGS) entry which is preliminary data.</text>
</comment>